<dbReference type="GO" id="GO:0005524">
    <property type="term" value="F:ATP binding"/>
    <property type="evidence" value="ECO:0007669"/>
    <property type="project" value="InterPro"/>
</dbReference>
<gene>
    <name evidence="3" type="ORF">GPECTOR_35g941</name>
</gene>
<feature type="region of interest" description="Disordered" evidence="1">
    <location>
        <begin position="384"/>
        <end position="410"/>
    </location>
</feature>
<dbReference type="PROSITE" id="PS00108">
    <property type="entry name" value="PROTEIN_KINASE_ST"/>
    <property type="match status" value="1"/>
</dbReference>
<evidence type="ECO:0000313" key="4">
    <source>
        <dbReference type="Proteomes" id="UP000075714"/>
    </source>
</evidence>
<dbReference type="PROSITE" id="PS50011">
    <property type="entry name" value="PROTEIN_KINASE_DOM"/>
    <property type="match status" value="1"/>
</dbReference>
<dbReference type="InterPro" id="IPR051681">
    <property type="entry name" value="Ser/Thr_Kinases-Pseudokinases"/>
</dbReference>
<keyword evidence="4" id="KW-1185">Reference proteome</keyword>
<dbReference type="Gene3D" id="1.10.510.10">
    <property type="entry name" value="Transferase(Phosphotransferase) domain 1"/>
    <property type="match status" value="1"/>
</dbReference>
<dbReference type="SMART" id="SM00220">
    <property type="entry name" value="S_TKc"/>
    <property type="match status" value="1"/>
</dbReference>
<comment type="caution">
    <text evidence="3">The sequence shown here is derived from an EMBL/GenBank/DDBJ whole genome shotgun (WGS) entry which is preliminary data.</text>
</comment>
<dbReference type="OrthoDB" id="536504at2759"/>
<sequence>MQVRLAPGVVLTFAWVIINRWREGPPFQAPNMDLIASSVARNETNPTPWPILLFREVVWIQLTNAYSWDSYGKPSPANLALWIIDTPFLCEVVMTEDCVQRLQAVGCFYSMFPRSTPPPPDVLQGTPPPPDLLQSAPPPLEPGGGLRPDQSMLPALLPPTVERLVVTPLTPLNPSIPLGVRLGSGEGEVQLLPSSTLGRAETDVDAAAGQVLHIAIQVAQALAYLHPTILHRDLKPGNVLISHADSPHPVAKLADFGLSRLRATAAATQNPEVGTAPYIAPECFNLHNNVVTDRVVRRDIYAFGIVLWEMLAAQRPWKGSNIIQIAFAVSVHRARPPLDILAPERCPPKLRQLIAECWEHDPSRRPAAEEVAKRLALVAQAASTTSEHSKGGLPQSSQRNDAPPASPRRRRTLTVMAEALAAGTVVEASPY</sequence>
<feature type="region of interest" description="Disordered" evidence="1">
    <location>
        <begin position="118"/>
        <end position="151"/>
    </location>
</feature>
<feature type="domain" description="Protein kinase" evidence="2">
    <location>
        <begin position="97"/>
        <end position="377"/>
    </location>
</feature>
<dbReference type="InterPro" id="IPR008271">
    <property type="entry name" value="Ser/Thr_kinase_AS"/>
</dbReference>
<evidence type="ECO:0000259" key="2">
    <source>
        <dbReference type="PROSITE" id="PS50011"/>
    </source>
</evidence>
<organism evidence="3 4">
    <name type="scientific">Gonium pectorale</name>
    <name type="common">Green alga</name>
    <dbReference type="NCBI Taxonomy" id="33097"/>
    <lineage>
        <taxon>Eukaryota</taxon>
        <taxon>Viridiplantae</taxon>
        <taxon>Chlorophyta</taxon>
        <taxon>core chlorophytes</taxon>
        <taxon>Chlorophyceae</taxon>
        <taxon>CS clade</taxon>
        <taxon>Chlamydomonadales</taxon>
        <taxon>Volvocaceae</taxon>
        <taxon>Gonium</taxon>
    </lineage>
</organism>
<reference evidence="4" key="1">
    <citation type="journal article" date="2016" name="Nat. Commun.">
        <title>The Gonium pectorale genome demonstrates co-option of cell cycle regulation during the evolution of multicellularity.</title>
        <authorList>
            <person name="Hanschen E.R."/>
            <person name="Marriage T.N."/>
            <person name="Ferris P.J."/>
            <person name="Hamaji T."/>
            <person name="Toyoda A."/>
            <person name="Fujiyama A."/>
            <person name="Neme R."/>
            <person name="Noguchi H."/>
            <person name="Minakuchi Y."/>
            <person name="Suzuki M."/>
            <person name="Kawai-Toyooka H."/>
            <person name="Smith D.R."/>
            <person name="Sparks H."/>
            <person name="Anderson J."/>
            <person name="Bakaric R."/>
            <person name="Luria V."/>
            <person name="Karger A."/>
            <person name="Kirschner M.W."/>
            <person name="Durand P.M."/>
            <person name="Michod R.E."/>
            <person name="Nozaki H."/>
            <person name="Olson B.J."/>
        </authorList>
    </citation>
    <scope>NUCLEOTIDE SEQUENCE [LARGE SCALE GENOMIC DNA]</scope>
    <source>
        <strain evidence="4">NIES-2863</strain>
    </source>
</reference>
<dbReference type="SUPFAM" id="SSF56112">
    <property type="entry name" value="Protein kinase-like (PK-like)"/>
    <property type="match status" value="1"/>
</dbReference>
<dbReference type="InterPro" id="IPR000719">
    <property type="entry name" value="Prot_kinase_dom"/>
</dbReference>
<evidence type="ECO:0000313" key="3">
    <source>
        <dbReference type="EMBL" id="KXZ47503.1"/>
    </source>
</evidence>
<dbReference type="InterPro" id="IPR011009">
    <property type="entry name" value="Kinase-like_dom_sf"/>
</dbReference>
<protein>
    <recommendedName>
        <fullName evidence="2">Protein kinase domain-containing protein</fullName>
    </recommendedName>
</protein>
<dbReference type="InterPro" id="IPR001245">
    <property type="entry name" value="Ser-Thr/Tyr_kinase_cat_dom"/>
</dbReference>
<dbReference type="PANTHER" id="PTHR44329:SF214">
    <property type="entry name" value="PROTEIN KINASE DOMAIN-CONTAINING PROTEIN"/>
    <property type="match status" value="1"/>
</dbReference>
<dbReference type="Pfam" id="PF07714">
    <property type="entry name" value="PK_Tyr_Ser-Thr"/>
    <property type="match status" value="1"/>
</dbReference>
<dbReference type="STRING" id="33097.A0A150GCK9"/>
<dbReference type="EMBL" id="LSYV01000036">
    <property type="protein sequence ID" value="KXZ47503.1"/>
    <property type="molecule type" value="Genomic_DNA"/>
</dbReference>
<dbReference type="GO" id="GO:0004674">
    <property type="term" value="F:protein serine/threonine kinase activity"/>
    <property type="evidence" value="ECO:0007669"/>
    <property type="project" value="TreeGrafter"/>
</dbReference>
<name>A0A150GCK9_GONPE</name>
<proteinExistence type="predicted"/>
<dbReference type="Proteomes" id="UP000075714">
    <property type="component" value="Unassembled WGS sequence"/>
</dbReference>
<accession>A0A150GCK9</accession>
<dbReference type="AlphaFoldDB" id="A0A150GCK9"/>
<feature type="compositionally biased region" description="Pro residues" evidence="1">
    <location>
        <begin position="118"/>
        <end position="141"/>
    </location>
</feature>
<evidence type="ECO:0000256" key="1">
    <source>
        <dbReference type="SAM" id="MobiDB-lite"/>
    </source>
</evidence>
<dbReference type="PANTHER" id="PTHR44329">
    <property type="entry name" value="SERINE/THREONINE-PROTEIN KINASE TNNI3K-RELATED"/>
    <property type="match status" value="1"/>
</dbReference>